<evidence type="ECO:0000313" key="2">
    <source>
        <dbReference type="Proteomes" id="UP000178444"/>
    </source>
</evidence>
<sequence>MPNTNSSILIIKSERTGQFLYFFGIQHSNDPTHSQVEAIKEFWQEFLRQSRQPSDKRIVLIERTPVDTLDSLGQAIIKYGESGEAQWLARQENINIECPEPSLETQRKVLCEKFDSPAVAYALIVRNLNAWIKRTTRSPFESALAQTISREAKAEDVYKFTPTLEWFRGYHKNLFGDQKLEDARFLASITDPRYSENSQTNKIIASITQIRNGYILNRIKDLWKLGFDVFIVYGRGHLDILRPDLEQLTII</sequence>
<reference evidence="1 2" key="1">
    <citation type="journal article" date="2016" name="Nat. Commun.">
        <title>Thousands of microbial genomes shed light on interconnected biogeochemical processes in an aquifer system.</title>
        <authorList>
            <person name="Anantharaman K."/>
            <person name="Brown C.T."/>
            <person name="Hug L.A."/>
            <person name="Sharon I."/>
            <person name="Castelle C.J."/>
            <person name="Probst A.J."/>
            <person name="Thomas B.C."/>
            <person name="Singh A."/>
            <person name="Wilkins M.J."/>
            <person name="Karaoz U."/>
            <person name="Brodie E.L."/>
            <person name="Williams K.H."/>
            <person name="Hubbard S.S."/>
            <person name="Banfield J.F."/>
        </authorList>
    </citation>
    <scope>NUCLEOTIDE SEQUENCE [LARGE SCALE GENOMIC DNA]</scope>
</reference>
<organism evidence="1 2">
    <name type="scientific">Candidatus Yanofskybacteria bacterium RIFCSPLOWO2_01_FULL_49_17</name>
    <dbReference type="NCBI Taxonomy" id="1802700"/>
    <lineage>
        <taxon>Bacteria</taxon>
        <taxon>Candidatus Yanofskyibacteriota</taxon>
    </lineage>
</organism>
<evidence type="ECO:0000313" key="1">
    <source>
        <dbReference type="EMBL" id="OGN27304.1"/>
    </source>
</evidence>
<accession>A0A1F8GPI3</accession>
<name>A0A1F8GPI3_9BACT</name>
<gene>
    <name evidence="1" type="ORF">A2941_00395</name>
</gene>
<dbReference type="EMBL" id="MGKO01000013">
    <property type="protein sequence ID" value="OGN27304.1"/>
    <property type="molecule type" value="Genomic_DNA"/>
</dbReference>
<comment type="caution">
    <text evidence="1">The sequence shown here is derived from an EMBL/GenBank/DDBJ whole genome shotgun (WGS) entry which is preliminary data.</text>
</comment>
<dbReference type="Proteomes" id="UP000178444">
    <property type="component" value="Unassembled WGS sequence"/>
</dbReference>
<protein>
    <submittedName>
        <fullName evidence="1">Uncharacterized protein</fullName>
    </submittedName>
</protein>
<dbReference type="AlphaFoldDB" id="A0A1F8GPI3"/>
<proteinExistence type="predicted"/>